<evidence type="ECO:0000256" key="8">
    <source>
        <dbReference type="RuleBase" id="RU363041"/>
    </source>
</evidence>
<proteinExistence type="inferred from homology"/>
<dbReference type="Pfam" id="PF01925">
    <property type="entry name" value="TauE"/>
    <property type="match status" value="1"/>
</dbReference>
<keyword evidence="10" id="KW-1185">Reference proteome</keyword>
<evidence type="ECO:0000313" key="9">
    <source>
        <dbReference type="EMBL" id="RAI44928.1"/>
    </source>
</evidence>
<feature type="transmembrane region" description="Helical" evidence="8">
    <location>
        <begin position="98"/>
        <end position="118"/>
    </location>
</feature>
<dbReference type="Proteomes" id="UP000249130">
    <property type="component" value="Unassembled WGS sequence"/>
</dbReference>
<dbReference type="GO" id="GO:0005886">
    <property type="term" value="C:plasma membrane"/>
    <property type="evidence" value="ECO:0007669"/>
    <property type="project" value="UniProtKB-SubCell"/>
</dbReference>
<evidence type="ECO:0000256" key="2">
    <source>
        <dbReference type="ARBA" id="ARBA00009142"/>
    </source>
</evidence>
<evidence type="ECO:0000256" key="6">
    <source>
        <dbReference type="ARBA" id="ARBA00022989"/>
    </source>
</evidence>
<accession>A0A327LB16</accession>
<evidence type="ECO:0000313" key="10">
    <source>
        <dbReference type="Proteomes" id="UP000249130"/>
    </source>
</evidence>
<gene>
    <name evidence="9" type="ORF">CH341_06495</name>
</gene>
<dbReference type="PANTHER" id="PTHR30269">
    <property type="entry name" value="TRANSMEMBRANE PROTEIN YFCA"/>
    <property type="match status" value="1"/>
</dbReference>
<sequence length="247" mass="24888">MDHTATLLLGAVTFLLAGVVKGTIGLGLPTIAMGLLGLALPPATAAAVLVVPSLVTNAWQMLAGAGLGPLVRRLWPMLLGVVAGTLAGSRLFGLAGAWAAAGLGAALTAYGAVGLAKIRLPTPTPAQERWLGPLVGLATGLVTATTGVFVLPAVPWLQALGLGKDDLVQALGLSFTVSTVALGAGLMQERLLDPALAGLSVAALLPAAAGMALGRVLRERVSEPAFRTTFFWGLLLLGVWLLARSAA</sequence>
<evidence type="ECO:0000256" key="4">
    <source>
        <dbReference type="ARBA" id="ARBA00022475"/>
    </source>
</evidence>
<dbReference type="AlphaFoldDB" id="A0A327LB16"/>
<keyword evidence="6 8" id="KW-1133">Transmembrane helix</keyword>
<keyword evidence="5 8" id="KW-0812">Transmembrane</keyword>
<keyword evidence="4 8" id="KW-1003">Cell membrane</keyword>
<reference evidence="9 10" key="1">
    <citation type="submission" date="2017-07" db="EMBL/GenBank/DDBJ databases">
        <title>Draft Genome Sequences of Select Purple Nonsulfur Bacteria.</title>
        <authorList>
            <person name="Lasarre B."/>
            <person name="Mckinlay J.B."/>
        </authorList>
    </citation>
    <scope>NUCLEOTIDE SEQUENCE [LARGE SCALE GENOMIC DNA]</scope>
    <source>
        <strain evidence="9 10">DSM 5909</strain>
    </source>
</reference>
<evidence type="ECO:0000256" key="7">
    <source>
        <dbReference type="ARBA" id="ARBA00023136"/>
    </source>
</evidence>
<evidence type="ECO:0000256" key="1">
    <source>
        <dbReference type="ARBA" id="ARBA00004651"/>
    </source>
</evidence>
<dbReference type="PANTHER" id="PTHR30269:SF32">
    <property type="entry name" value="MEMBRANE TRANSPORTER PROTEIN-RELATED"/>
    <property type="match status" value="1"/>
</dbReference>
<comment type="caution">
    <text evidence="9">The sequence shown here is derived from an EMBL/GenBank/DDBJ whole genome shotgun (WGS) entry which is preliminary data.</text>
</comment>
<feature type="transmembrane region" description="Helical" evidence="8">
    <location>
        <begin position="194"/>
        <end position="213"/>
    </location>
</feature>
<keyword evidence="3" id="KW-0813">Transport</keyword>
<dbReference type="RefSeq" id="WP_111418226.1">
    <property type="nucleotide sequence ID" value="NZ_NPEX01000029.1"/>
</dbReference>
<keyword evidence="7 8" id="KW-0472">Membrane</keyword>
<feature type="transmembrane region" description="Helical" evidence="8">
    <location>
        <begin position="225"/>
        <end position="243"/>
    </location>
</feature>
<feature type="transmembrane region" description="Helical" evidence="8">
    <location>
        <begin position="130"/>
        <end position="155"/>
    </location>
</feature>
<evidence type="ECO:0000256" key="3">
    <source>
        <dbReference type="ARBA" id="ARBA00022448"/>
    </source>
</evidence>
<comment type="subcellular location">
    <subcellularLocation>
        <location evidence="1 8">Cell membrane</location>
        <topology evidence="1 8">Multi-pass membrane protein</topology>
    </subcellularLocation>
</comment>
<dbReference type="InterPro" id="IPR052017">
    <property type="entry name" value="TSUP"/>
</dbReference>
<dbReference type="InterPro" id="IPR002781">
    <property type="entry name" value="TM_pro_TauE-like"/>
</dbReference>
<evidence type="ECO:0000256" key="5">
    <source>
        <dbReference type="ARBA" id="ARBA00022692"/>
    </source>
</evidence>
<comment type="similarity">
    <text evidence="2 8">Belongs to the 4-toluene sulfonate uptake permease (TSUP) (TC 2.A.102) family.</text>
</comment>
<protein>
    <recommendedName>
        <fullName evidence="8">Probable membrane transporter protein</fullName>
    </recommendedName>
</protein>
<feature type="transmembrane region" description="Helical" evidence="8">
    <location>
        <begin position="31"/>
        <end position="54"/>
    </location>
</feature>
<dbReference type="EMBL" id="NPEX01000029">
    <property type="protein sequence ID" value="RAI44928.1"/>
    <property type="molecule type" value="Genomic_DNA"/>
</dbReference>
<name>A0A327LB16_9BRAD</name>
<dbReference type="OrthoDB" id="9800873at2"/>
<organism evidence="9 10">
    <name type="scientific">Rhodoplanes roseus</name>
    <dbReference type="NCBI Taxonomy" id="29409"/>
    <lineage>
        <taxon>Bacteria</taxon>
        <taxon>Pseudomonadati</taxon>
        <taxon>Pseudomonadota</taxon>
        <taxon>Alphaproteobacteria</taxon>
        <taxon>Hyphomicrobiales</taxon>
        <taxon>Nitrobacteraceae</taxon>
        <taxon>Rhodoplanes</taxon>
    </lineage>
</organism>